<evidence type="ECO:0000313" key="2">
    <source>
        <dbReference type="EMBL" id="WAG61518.1"/>
    </source>
</evidence>
<sequence>MKKVMLTTILLLIMLVFVSCNTKNVTSNYKTDTVSSSLASPNIKYEYFYRGFATMKQNLAINYPQKSLVIDTEEDWHNFMDKFLPGIKYTISVNFATESLIYDGEFPPSSIYAKETKLNGLIVKNRKLEATIYFVNNGIYAQNIDNIEHCFVNIVKINKSDIPKNIENIYHK</sequence>
<evidence type="ECO:0000313" key="3">
    <source>
        <dbReference type="Proteomes" id="UP001164733"/>
    </source>
</evidence>
<keyword evidence="1" id="KW-0732">Signal</keyword>
<reference evidence="2" key="1">
    <citation type="submission" date="2021-11" db="EMBL/GenBank/DDBJ databases">
        <title>Clostridia strains as spoilage organisms.</title>
        <authorList>
            <person name="Wambui J."/>
            <person name="Stevens M.J.A."/>
            <person name="Stephan R."/>
        </authorList>
    </citation>
    <scope>NUCLEOTIDE SEQUENCE</scope>
    <source>
        <strain evidence="2">CF009</strain>
    </source>
</reference>
<dbReference type="AlphaFoldDB" id="A0AA47EMX2"/>
<dbReference type="Proteomes" id="UP001164733">
    <property type="component" value="Chromosome"/>
</dbReference>
<dbReference type="EMBL" id="CP086239">
    <property type="protein sequence ID" value="WAG61518.1"/>
    <property type="molecule type" value="Genomic_DNA"/>
</dbReference>
<name>A0AA47EMX2_9CLOT</name>
<gene>
    <name evidence="2" type="ORF">LL038_04505</name>
</gene>
<dbReference type="PROSITE" id="PS51257">
    <property type="entry name" value="PROKAR_LIPOPROTEIN"/>
    <property type="match status" value="1"/>
</dbReference>
<organism evidence="2 3">
    <name type="scientific">Clostridium estertheticum</name>
    <dbReference type="NCBI Taxonomy" id="238834"/>
    <lineage>
        <taxon>Bacteria</taxon>
        <taxon>Bacillati</taxon>
        <taxon>Bacillota</taxon>
        <taxon>Clostridia</taxon>
        <taxon>Eubacteriales</taxon>
        <taxon>Clostridiaceae</taxon>
        <taxon>Clostridium</taxon>
    </lineage>
</organism>
<feature type="signal peptide" evidence="1">
    <location>
        <begin position="1"/>
        <end position="22"/>
    </location>
</feature>
<protein>
    <recommendedName>
        <fullName evidence="4">Lipoprotein</fullName>
    </recommendedName>
</protein>
<accession>A0AA47EMX2</accession>
<feature type="chain" id="PRO_5041465405" description="Lipoprotein" evidence="1">
    <location>
        <begin position="23"/>
        <end position="172"/>
    </location>
</feature>
<proteinExistence type="predicted"/>
<evidence type="ECO:0000256" key="1">
    <source>
        <dbReference type="SAM" id="SignalP"/>
    </source>
</evidence>
<evidence type="ECO:0008006" key="4">
    <source>
        <dbReference type="Google" id="ProtNLM"/>
    </source>
</evidence>
<dbReference type="RefSeq" id="WP_216119853.1">
    <property type="nucleotide sequence ID" value="NZ_CP086239.1"/>
</dbReference>